<feature type="domain" description="Methyltransferase" evidence="8">
    <location>
        <begin position="23"/>
        <end position="135"/>
    </location>
</feature>
<dbReference type="InterPro" id="IPR029063">
    <property type="entry name" value="SAM-dependent_MTases_sf"/>
</dbReference>
<organism evidence="9 10">
    <name type="scientific">Nephila pilipes</name>
    <name type="common">Giant wood spider</name>
    <name type="synonym">Nephila maculata</name>
    <dbReference type="NCBI Taxonomy" id="299642"/>
    <lineage>
        <taxon>Eukaryota</taxon>
        <taxon>Metazoa</taxon>
        <taxon>Ecdysozoa</taxon>
        <taxon>Arthropoda</taxon>
        <taxon>Chelicerata</taxon>
        <taxon>Arachnida</taxon>
        <taxon>Araneae</taxon>
        <taxon>Araneomorphae</taxon>
        <taxon>Entelegynae</taxon>
        <taxon>Araneoidea</taxon>
        <taxon>Nephilidae</taxon>
        <taxon>Nephila</taxon>
    </lineage>
</organism>
<sequence>MDVTKPEEFISMCGTKLNWKKLSNVVVMDVGCGNVFDCCKAILQQFPDVGHLIALDKMSNIRNVGLFKKYIKALGERFEFYVADVQIKPIVQYYEGMIDKIVSRNAFQEISNKKLAFENVFRMLKPGGETAITFNLNDEISTWLEKMVSIPKWNKYIVENLTPFFPGRLEMSYYKRMMKTIGFRDVQIERRNILFTYSTDKKCIDTLVIIASIFFDVPLEMTEEFRKEAWEVFKELIGSPEWTETGPIYYTRHEIYLFAVKPLNVGP</sequence>
<keyword evidence="3" id="KW-0489">Methyltransferase</keyword>
<dbReference type="EMBL" id="BMAW01110334">
    <property type="protein sequence ID" value="GFT42695.1"/>
    <property type="molecule type" value="Genomic_DNA"/>
</dbReference>
<name>A0A8X6NYX7_NEPPI</name>
<evidence type="ECO:0000256" key="1">
    <source>
        <dbReference type="ARBA" id="ARBA00004969"/>
    </source>
</evidence>
<evidence type="ECO:0000259" key="8">
    <source>
        <dbReference type="Pfam" id="PF13847"/>
    </source>
</evidence>
<dbReference type="AlphaFoldDB" id="A0A8X6NYX7"/>
<keyword evidence="4" id="KW-0808">Transferase</keyword>
<evidence type="ECO:0000256" key="4">
    <source>
        <dbReference type="ARBA" id="ARBA00022679"/>
    </source>
</evidence>
<dbReference type="InterPro" id="IPR025714">
    <property type="entry name" value="Methyltranfer_dom"/>
</dbReference>
<dbReference type="OrthoDB" id="6686929at2759"/>
<comment type="pathway">
    <text evidence="1">Phospholipid metabolism; phosphatidylcholine biosynthesis.</text>
</comment>
<dbReference type="SUPFAM" id="SSF53335">
    <property type="entry name" value="S-adenosyl-L-methionine-dependent methyltransferases"/>
    <property type="match status" value="1"/>
</dbReference>
<accession>A0A8X6NYX7</accession>
<evidence type="ECO:0000256" key="2">
    <source>
        <dbReference type="ARBA" id="ARBA00005189"/>
    </source>
</evidence>
<dbReference type="GO" id="GO:0000234">
    <property type="term" value="F:phosphoethanolamine N-methyltransferase activity"/>
    <property type="evidence" value="ECO:0007669"/>
    <property type="project" value="UniProtKB-EC"/>
</dbReference>
<dbReference type="EC" id="2.1.1.103" evidence="5"/>
<evidence type="ECO:0000313" key="10">
    <source>
        <dbReference type="Proteomes" id="UP000887013"/>
    </source>
</evidence>
<evidence type="ECO:0000256" key="3">
    <source>
        <dbReference type="ARBA" id="ARBA00022603"/>
    </source>
</evidence>
<reference evidence="9" key="1">
    <citation type="submission" date="2020-08" db="EMBL/GenBank/DDBJ databases">
        <title>Multicomponent nature underlies the extraordinary mechanical properties of spider dragline silk.</title>
        <authorList>
            <person name="Kono N."/>
            <person name="Nakamura H."/>
            <person name="Mori M."/>
            <person name="Yoshida Y."/>
            <person name="Ohtoshi R."/>
            <person name="Malay A.D."/>
            <person name="Moran D.A.P."/>
            <person name="Tomita M."/>
            <person name="Numata K."/>
            <person name="Arakawa K."/>
        </authorList>
    </citation>
    <scope>NUCLEOTIDE SEQUENCE</scope>
</reference>
<dbReference type="GO" id="GO:0032259">
    <property type="term" value="P:methylation"/>
    <property type="evidence" value="ECO:0007669"/>
    <property type="project" value="UniProtKB-KW"/>
</dbReference>
<dbReference type="Pfam" id="PF13847">
    <property type="entry name" value="Methyltransf_31"/>
    <property type="match status" value="1"/>
</dbReference>
<dbReference type="Gene3D" id="3.40.50.150">
    <property type="entry name" value="Vaccinia Virus protein VP39"/>
    <property type="match status" value="1"/>
</dbReference>
<comment type="catalytic activity">
    <reaction evidence="6">
        <text>N,N-dimethylethanolamine phosphate + S-adenosyl-L-methionine = phosphocholine + S-adenosyl-L-homocysteine + H(+)</text>
        <dbReference type="Rhea" id="RHEA:25325"/>
        <dbReference type="ChEBI" id="CHEBI:15378"/>
        <dbReference type="ChEBI" id="CHEBI:57856"/>
        <dbReference type="ChEBI" id="CHEBI:58641"/>
        <dbReference type="ChEBI" id="CHEBI:59789"/>
        <dbReference type="ChEBI" id="CHEBI:295975"/>
        <dbReference type="EC" id="2.1.1.103"/>
    </reaction>
    <physiologicalReaction direction="left-to-right" evidence="6">
        <dbReference type="Rhea" id="RHEA:25326"/>
    </physiologicalReaction>
</comment>
<gene>
    <name evidence="9" type="primary">NCL1_34228</name>
    <name evidence="9" type="ORF">NPIL_588841</name>
</gene>
<evidence type="ECO:0000256" key="6">
    <source>
        <dbReference type="ARBA" id="ARBA00047619"/>
    </source>
</evidence>
<dbReference type="PANTHER" id="PTHR44307:SF2">
    <property type="entry name" value="PHOSPHOETHANOLAMINE METHYLTRANSFERASE ISOFORM X1"/>
    <property type="match status" value="1"/>
</dbReference>
<proteinExistence type="predicted"/>
<comment type="pathway">
    <text evidence="2">Lipid metabolism.</text>
</comment>
<dbReference type="Proteomes" id="UP000887013">
    <property type="component" value="Unassembled WGS sequence"/>
</dbReference>
<evidence type="ECO:0000256" key="5">
    <source>
        <dbReference type="ARBA" id="ARBA00035674"/>
    </source>
</evidence>
<comment type="caution">
    <text evidence="9">The sequence shown here is derived from an EMBL/GenBank/DDBJ whole genome shotgun (WGS) entry which is preliminary data.</text>
</comment>
<comment type="catalytic activity">
    <reaction evidence="7">
        <text>N-methylethanolamine phosphate + S-adenosyl-L-methionine = N,N-dimethylethanolamine phosphate + S-adenosyl-L-homocysteine + H(+)</text>
        <dbReference type="Rhea" id="RHEA:25321"/>
        <dbReference type="ChEBI" id="CHEBI:15378"/>
        <dbReference type="ChEBI" id="CHEBI:57781"/>
        <dbReference type="ChEBI" id="CHEBI:57856"/>
        <dbReference type="ChEBI" id="CHEBI:58641"/>
        <dbReference type="ChEBI" id="CHEBI:59789"/>
        <dbReference type="EC" id="2.1.1.103"/>
    </reaction>
    <physiologicalReaction direction="left-to-right" evidence="7">
        <dbReference type="Rhea" id="RHEA:25322"/>
    </physiologicalReaction>
</comment>
<dbReference type="PANTHER" id="PTHR44307">
    <property type="entry name" value="PHOSPHOETHANOLAMINE METHYLTRANSFERASE"/>
    <property type="match status" value="1"/>
</dbReference>
<evidence type="ECO:0000256" key="7">
    <source>
        <dbReference type="ARBA" id="ARBA00047841"/>
    </source>
</evidence>
<protein>
    <recommendedName>
        <fullName evidence="5">phosphoethanolamine N-methyltransferase</fullName>
        <ecNumber evidence="5">2.1.1.103</ecNumber>
    </recommendedName>
</protein>
<keyword evidence="10" id="KW-1185">Reference proteome</keyword>
<evidence type="ECO:0000313" key="9">
    <source>
        <dbReference type="EMBL" id="GFT42695.1"/>
    </source>
</evidence>